<dbReference type="Pfam" id="PF04339">
    <property type="entry name" value="FemAB_like"/>
    <property type="match status" value="1"/>
</dbReference>
<dbReference type="RefSeq" id="WP_250080482.1">
    <property type="nucleotide sequence ID" value="NZ_JAMJPJ010000006.1"/>
</dbReference>
<dbReference type="SUPFAM" id="SSF55729">
    <property type="entry name" value="Acyl-CoA N-acyltransferases (Nat)"/>
    <property type="match status" value="1"/>
</dbReference>
<dbReference type="PANTHER" id="PTHR47017:SF1">
    <property type="entry name" value="ACYL-COA"/>
    <property type="match status" value="1"/>
</dbReference>
<proteinExistence type="predicted"/>
<evidence type="ECO:0000313" key="2">
    <source>
        <dbReference type="Proteomes" id="UP001165308"/>
    </source>
</evidence>
<evidence type="ECO:0000313" key="1">
    <source>
        <dbReference type="EMBL" id="MCL7929463.1"/>
    </source>
</evidence>
<name>A0ABT0SNT8_9GAMM</name>
<dbReference type="Proteomes" id="UP001165308">
    <property type="component" value="Unassembled WGS sequence"/>
</dbReference>
<reference evidence="1" key="1">
    <citation type="submission" date="2022-05" db="EMBL/GenBank/DDBJ databases">
        <title>Halomonas geminus sp. nov. and Halomonas llamarensis sp. nov. isolated from high-altitude salars of the Atacama Desert.</title>
        <authorList>
            <person name="Hintersatz C."/>
            <person name="Rojas L.A."/>
            <person name="Wei T.-S."/>
            <person name="Kutschke S."/>
            <person name="Lehmann F."/>
            <person name="Jain R."/>
            <person name="Pollmann K."/>
        </authorList>
    </citation>
    <scope>NUCLEOTIDE SEQUENCE</scope>
    <source>
        <strain evidence="1">ATCHA</strain>
    </source>
</reference>
<dbReference type="PANTHER" id="PTHR47017">
    <property type="entry name" value="ACYL-COA"/>
    <property type="match status" value="1"/>
</dbReference>
<sequence>MPSPTLSSGLPPLVCTILPGMACVTASQWDRLVNPDQPFLRHAYLNALEASGSVSAATGWEPAHFAVWQGQKLVGALPLYRKHHSYGEYVFDWTFADALERAGGRYYPKALSAIPYTPVPGPRTLIAPESDEAEVRQALAQGLWQLCDDEALSSWHLLFSACDDVAAWQTLCPELIAREGVQFQWRDGEGDTPRFGDFDGFLATLTAKRRKMIKRERRIVADQGITLHRLEGEAITSEALAHFYRCYANTYHERGRPPYLNRDFFQRIKRTMPESLLLVQARLDGRPVAAALYFRGTQSLYGRYWGSEVLADCLHFEACYYQGIEYCLEQGLTLFDPGTQGEHKLVRGFHPQPLRSLHYFAHPGLAAGVAQFCEEEAQHMAAYRHAASDALPFRRESKT</sequence>
<dbReference type="Gene3D" id="3.40.630.30">
    <property type="match status" value="1"/>
</dbReference>
<keyword evidence="2" id="KW-1185">Reference proteome</keyword>
<dbReference type="EMBL" id="JAMJPJ010000006">
    <property type="protein sequence ID" value="MCL7929463.1"/>
    <property type="molecule type" value="Genomic_DNA"/>
</dbReference>
<dbReference type="InterPro" id="IPR016181">
    <property type="entry name" value="Acyl_CoA_acyltransferase"/>
</dbReference>
<protein>
    <submittedName>
        <fullName evidence="1">GNAT family N-acetyltransferase</fullName>
    </submittedName>
</protein>
<accession>A0ABT0SNT8</accession>
<organism evidence="1 2">
    <name type="scientific">Halomonas llamarensis</name>
    <dbReference type="NCBI Taxonomy" id="2945104"/>
    <lineage>
        <taxon>Bacteria</taxon>
        <taxon>Pseudomonadati</taxon>
        <taxon>Pseudomonadota</taxon>
        <taxon>Gammaproteobacteria</taxon>
        <taxon>Oceanospirillales</taxon>
        <taxon>Halomonadaceae</taxon>
        <taxon>Halomonas</taxon>
    </lineage>
</organism>
<gene>
    <name evidence="1" type="ORF">M8006_05590</name>
</gene>
<dbReference type="InterPro" id="IPR007434">
    <property type="entry name" value="FemAB-like"/>
</dbReference>
<comment type="caution">
    <text evidence="1">The sequence shown here is derived from an EMBL/GenBank/DDBJ whole genome shotgun (WGS) entry which is preliminary data.</text>
</comment>